<feature type="transmembrane region" description="Helical" evidence="1">
    <location>
        <begin position="175"/>
        <end position="196"/>
    </location>
</feature>
<gene>
    <name evidence="2" type="ORF">F9U64_11485</name>
</gene>
<dbReference type="EMBL" id="WEID01000054">
    <property type="protein sequence ID" value="KAB8134751.1"/>
    <property type="molecule type" value="Genomic_DNA"/>
</dbReference>
<keyword evidence="1" id="KW-1133">Transmembrane helix</keyword>
<feature type="transmembrane region" description="Helical" evidence="1">
    <location>
        <begin position="59"/>
        <end position="80"/>
    </location>
</feature>
<evidence type="ECO:0000256" key="1">
    <source>
        <dbReference type="SAM" id="Phobius"/>
    </source>
</evidence>
<accession>A0A7C8KRT5</accession>
<name>A0A7C8KRT5_9BACI</name>
<dbReference type="AlphaFoldDB" id="A0A7C8KRT5"/>
<evidence type="ECO:0000313" key="2">
    <source>
        <dbReference type="EMBL" id="KAB8134751.1"/>
    </source>
</evidence>
<organism evidence="2 3">
    <name type="scientific">Gracilibacillus oryzae</name>
    <dbReference type="NCBI Taxonomy" id="1672701"/>
    <lineage>
        <taxon>Bacteria</taxon>
        <taxon>Bacillati</taxon>
        <taxon>Bacillota</taxon>
        <taxon>Bacilli</taxon>
        <taxon>Bacillales</taxon>
        <taxon>Bacillaceae</taxon>
        <taxon>Gracilibacillus</taxon>
    </lineage>
</organism>
<dbReference type="Proteomes" id="UP000480246">
    <property type="component" value="Unassembled WGS sequence"/>
</dbReference>
<evidence type="ECO:0000313" key="3">
    <source>
        <dbReference type="Proteomes" id="UP000480246"/>
    </source>
</evidence>
<keyword evidence="3" id="KW-1185">Reference proteome</keyword>
<comment type="caution">
    <text evidence="2">The sequence shown here is derived from an EMBL/GenBank/DDBJ whole genome shotgun (WGS) entry which is preliminary data.</text>
</comment>
<feature type="transmembrane region" description="Helical" evidence="1">
    <location>
        <begin position="111"/>
        <end position="132"/>
    </location>
</feature>
<proteinExistence type="predicted"/>
<sequence>MWKEPWSIVKNELRLLWKPYVGTVLATMLLGFLASIALDQLTGYLAGQSGAYNTVSADIIFILLTPCLTTIFISSPYLSFRTIKEDPFGKRMALYRILPISTKVLVRSRMFIMLFTLITLSIVFYTTLAIVLSDAFYQVVSLPLYIQFALFWFGFSLAFGSVFVFIEYGTNGKMLYIFSFLYGISIFAFIVLFNLINKSSFVLLILENMQQYSLILLLIIWALGIISYNVWEMLLRKRLNKRDYL</sequence>
<feature type="transmembrane region" description="Helical" evidence="1">
    <location>
        <begin position="211"/>
        <end position="231"/>
    </location>
</feature>
<dbReference type="OrthoDB" id="2380965at2"/>
<feature type="transmembrane region" description="Helical" evidence="1">
    <location>
        <begin position="144"/>
        <end position="166"/>
    </location>
</feature>
<reference evidence="2 3" key="1">
    <citation type="submission" date="2019-10" db="EMBL/GenBank/DDBJ databases">
        <title>Gracilibacillus sp. nov. isolated from rice seeds.</title>
        <authorList>
            <person name="He S."/>
        </authorList>
    </citation>
    <scope>NUCLEOTIDE SEQUENCE [LARGE SCALE GENOMIC DNA]</scope>
    <source>
        <strain evidence="2 3">TD8</strain>
    </source>
</reference>
<protein>
    <recommendedName>
        <fullName evidence="4">ABC-2 family transporter protein</fullName>
    </recommendedName>
</protein>
<feature type="transmembrane region" description="Helical" evidence="1">
    <location>
        <begin position="20"/>
        <end position="39"/>
    </location>
</feature>
<keyword evidence="1" id="KW-0472">Membrane</keyword>
<keyword evidence="1" id="KW-0812">Transmembrane</keyword>
<evidence type="ECO:0008006" key="4">
    <source>
        <dbReference type="Google" id="ProtNLM"/>
    </source>
</evidence>
<dbReference type="RefSeq" id="WP_153403491.1">
    <property type="nucleotide sequence ID" value="NZ_ML762430.1"/>
</dbReference>